<evidence type="ECO:0000313" key="2">
    <source>
        <dbReference type="Proteomes" id="UP000030754"/>
    </source>
</evidence>
<name>U6MUY8_9EIME</name>
<keyword evidence="1" id="KW-0378">Hydrolase</keyword>
<dbReference type="EMBL" id="HG724876">
    <property type="protein sequence ID" value="CDJ67811.1"/>
    <property type="molecule type" value="Genomic_DNA"/>
</dbReference>
<dbReference type="GO" id="GO:0016787">
    <property type="term" value="F:hydrolase activity"/>
    <property type="evidence" value="ECO:0007669"/>
    <property type="project" value="UniProtKB-KW"/>
</dbReference>
<dbReference type="VEuPathDB" id="ToxoDB:ENH_00042090"/>
<accession>U6MUY8</accession>
<keyword evidence="2" id="KW-1185">Reference proteome</keyword>
<dbReference type="GeneID" id="25474366"/>
<reference evidence="1" key="1">
    <citation type="submission" date="2013-10" db="EMBL/GenBank/DDBJ databases">
        <title>Genomic analysis of the causative agents of coccidiosis in chickens.</title>
        <authorList>
            <person name="Reid A.J."/>
            <person name="Blake D."/>
            <person name="Billington K."/>
            <person name="Browne H."/>
            <person name="Dunn M."/>
            <person name="Hung S."/>
            <person name="Kawahara F."/>
            <person name="Miranda-Saavedra D."/>
            <person name="Mourier T."/>
            <person name="Nagra H."/>
            <person name="Otto T.D."/>
            <person name="Rawlings N."/>
            <person name="Sanchez A."/>
            <person name="Sanders M."/>
            <person name="Subramaniam C."/>
            <person name="Tay Y."/>
            <person name="Dear P."/>
            <person name="Doerig C."/>
            <person name="Gruber A."/>
            <person name="Parkinson J."/>
            <person name="Shirley M."/>
            <person name="Wan K.L."/>
            <person name="Berriman M."/>
            <person name="Tomley F."/>
            <person name="Pain A."/>
        </authorList>
    </citation>
    <scope>NUCLEOTIDE SEQUENCE [LARGE SCALE GENOMIC DNA]</scope>
    <source>
        <strain evidence="1">Houghton</strain>
    </source>
</reference>
<feature type="non-terminal residue" evidence="1">
    <location>
        <position position="72"/>
    </location>
</feature>
<sequence>MVEEMLESILEKGKCQEIELEDLNLIQQLIEGAPKGYRGLLGGPPVDELTRAAFDIVANQRTGLDVDRLDYL</sequence>
<protein>
    <submittedName>
        <fullName evidence="1">Metal dependent phosphohydrolase, related, related</fullName>
    </submittedName>
</protein>
<dbReference type="OrthoDB" id="331062at2759"/>
<gene>
    <name evidence="1" type="ORF">ENH_00042090</name>
</gene>
<organism evidence="1 2">
    <name type="scientific">Eimeria necatrix</name>
    <dbReference type="NCBI Taxonomy" id="51315"/>
    <lineage>
        <taxon>Eukaryota</taxon>
        <taxon>Sar</taxon>
        <taxon>Alveolata</taxon>
        <taxon>Apicomplexa</taxon>
        <taxon>Conoidasida</taxon>
        <taxon>Coccidia</taxon>
        <taxon>Eucoccidiorida</taxon>
        <taxon>Eimeriorina</taxon>
        <taxon>Eimeriidae</taxon>
        <taxon>Eimeria</taxon>
    </lineage>
</organism>
<dbReference type="RefSeq" id="XP_013436278.1">
    <property type="nucleotide sequence ID" value="XM_013580824.1"/>
</dbReference>
<proteinExistence type="predicted"/>
<dbReference type="Proteomes" id="UP000030754">
    <property type="component" value="Unassembled WGS sequence"/>
</dbReference>
<reference evidence="1" key="2">
    <citation type="submission" date="2013-10" db="EMBL/GenBank/DDBJ databases">
        <authorList>
            <person name="Aslett M."/>
        </authorList>
    </citation>
    <scope>NUCLEOTIDE SEQUENCE [LARGE SCALE GENOMIC DNA]</scope>
    <source>
        <strain evidence="1">Houghton</strain>
    </source>
</reference>
<dbReference type="Gene3D" id="1.10.3210.10">
    <property type="entry name" value="Hypothetical protein af1432"/>
    <property type="match status" value="1"/>
</dbReference>
<evidence type="ECO:0000313" key="1">
    <source>
        <dbReference type="EMBL" id="CDJ67811.1"/>
    </source>
</evidence>
<dbReference type="AlphaFoldDB" id="U6MUY8"/>